<dbReference type="RefSeq" id="XP_002487176.1">
    <property type="nucleotide sequence ID" value="XM_002487131.1"/>
</dbReference>
<accession>B8MQ39</accession>
<evidence type="ECO:0000313" key="2">
    <source>
        <dbReference type="EMBL" id="EED13065.1"/>
    </source>
</evidence>
<dbReference type="EMBL" id="EQ962659">
    <property type="protein sequence ID" value="EED13065.1"/>
    <property type="molecule type" value="Genomic_DNA"/>
</dbReference>
<dbReference type="HOGENOM" id="CLU_883329_0_0_1"/>
<name>B8MQ39_TALSN</name>
<feature type="region of interest" description="Disordered" evidence="1">
    <location>
        <begin position="1"/>
        <end position="43"/>
    </location>
</feature>
<feature type="compositionally biased region" description="Basic residues" evidence="1">
    <location>
        <begin position="1"/>
        <end position="13"/>
    </location>
</feature>
<dbReference type="AlphaFoldDB" id="B8MQ39"/>
<sequence length="315" mass="34839">MAKLGKPKGTRNKKTLERLNQMAQNNRDTTSSSESQQSRGQDIELEQDLTGSASTPASITQWMNWPALSSTCTGIDSDIDLGLDIPSIPSTFGLDAFLSSLPIDEGLQKPLASIFTDSGNPSGKRPLIQTLDLSSSDDDESGNSCECLRILTEQLCILNTMERRHAWISLDAIFSKTSHILDIAASVLDCQQCGIDSKVLLLIMILLQTVFNWAMLEQHHCGDNSNTPTVVFGKWKMSGEESDMVKTMLVNRVLARSSSITDKLRQRVTHISHMANNNTVPYQLMDAGTLEFALQRLVFSVREVVHRVKSKTIQP</sequence>
<evidence type="ECO:0000256" key="1">
    <source>
        <dbReference type="SAM" id="MobiDB-lite"/>
    </source>
</evidence>
<protein>
    <recommendedName>
        <fullName evidence="4">Aflatoxin regulatory protein domain-containing protein</fullName>
    </recommendedName>
</protein>
<organism evidence="2 3">
    <name type="scientific">Talaromyces stipitatus (strain ATCC 10500 / CBS 375.48 / QM 6759 / NRRL 1006)</name>
    <name type="common">Penicillium stipitatum</name>
    <dbReference type="NCBI Taxonomy" id="441959"/>
    <lineage>
        <taxon>Eukaryota</taxon>
        <taxon>Fungi</taxon>
        <taxon>Dikarya</taxon>
        <taxon>Ascomycota</taxon>
        <taxon>Pezizomycotina</taxon>
        <taxon>Eurotiomycetes</taxon>
        <taxon>Eurotiomycetidae</taxon>
        <taxon>Eurotiales</taxon>
        <taxon>Trichocomaceae</taxon>
        <taxon>Talaromyces</taxon>
        <taxon>Talaromyces sect. Talaromyces</taxon>
    </lineage>
</organism>
<dbReference type="OrthoDB" id="4330117at2759"/>
<dbReference type="Proteomes" id="UP000001745">
    <property type="component" value="Unassembled WGS sequence"/>
</dbReference>
<dbReference type="OMA" id="HISHMAN"/>
<dbReference type="GeneID" id="8102260"/>
<dbReference type="InParanoid" id="B8MQ39"/>
<proteinExistence type="predicted"/>
<reference evidence="3" key="1">
    <citation type="journal article" date="2015" name="Genome Announc.">
        <title>Genome sequence of the AIDS-associated pathogen Penicillium marneffei (ATCC18224) and its near taxonomic relative Talaromyces stipitatus (ATCC10500).</title>
        <authorList>
            <person name="Nierman W.C."/>
            <person name="Fedorova-Abrams N.D."/>
            <person name="Andrianopoulos A."/>
        </authorList>
    </citation>
    <scope>NUCLEOTIDE SEQUENCE [LARGE SCALE GENOMIC DNA]</scope>
    <source>
        <strain evidence="3">ATCC 10500 / CBS 375.48 / QM 6759 / NRRL 1006</strain>
    </source>
</reference>
<feature type="compositionally biased region" description="Polar residues" evidence="1">
    <location>
        <begin position="21"/>
        <end position="40"/>
    </location>
</feature>
<evidence type="ECO:0000313" key="3">
    <source>
        <dbReference type="Proteomes" id="UP000001745"/>
    </source>
</evidence>
<keyword evidence="3" id="KW-1185">Reference proteome</keyword>
<dbReference type="VEuPathDB" id="FungiDB:TSTA_055670"/>
<evidence type="ECO:0008006" key="4">
    <source>
        <dbReference type="Google" id="ProtNLM"/>
    </source>
</evidence>
<gene>
    <name evidence="2" type="ORF">TSTA_055670</name>
</gene>